<keyword evidence="3" id="KW-1185">Reference proteome</keyword>
<dbReference type="AlphaFoldDB" id="W6Q1S2"/>
<feature type="region of interest" description="Disordered" evidence="1">
    <location>
        <begin position="1"/>
        <end position="56"/>
    </location>
</feature>
<dbReference type="Proteomes" id="UP000030686">
    <property type="component" value="Unassembled WGS sequence"/>
</dbReference>
<feature type="compositionally biased region" description="Basic and acidic residues" evidence="1">
    <location>
        <begin position="26"/>
        <end position="35"/>
    </location>
</feature>
<name>W6Q1S2_PENRF</name>
<evidence type="ECO:0000313" key="3">
    <source>
        <dbReference type="Proteomes" id="UP000030686"/>
    </source>
</evidence>
<protein>
    <submittedName>
        <fullName evidence="2">Genomic scaffold, ProqFM164S02</fullName>
    </submittedName>
</protein>
<accession>W6Q1S2</accession>
<reference evidence="2" key="1">
    <citation type="journal article" date="2014" name="Nat. Commun.">
        <title>Multiple recent horizontal transfers of a large genomic region in cheese making fungi.</title>
        <authorList>
            <person name="Cheeseman K."/>
            <person name="Ropars J."/>
            <person name="Renault P."/>
            <person name="Dupont J."/>
            <person name="Gouzy J."/>
            <person name="Branca A."/>
            <person name="Abraham A.L."/>
            <person name="Ceppi M."/>
            <person name="Conseiller E."/>
            <person name="Debuchy R."/>
            <person name="Malagnac F."/>
            <person name="Goarin A."/>
            <person name="Silar P."/>
            <person name="Lacoste S."/>
            <person name="Sallet E."/>
            <person name="Bensimon A."/>
            <person name="Giraud T."/>
            <person name="Brygoo Y."/>
        </authorList>
    </citation>
    <scope>NUCLEOTIDE SEQUENCE [LARGE SCALE GENOMIC DNA]</scope>
    <source>
        <strain evidence="2">FM164</strain>
    </source>
</reference>
<sequence length="148" mass="17086">MESPNSSIGQEKEGDQQPREFPIPDEIDKSKENSDHVPLPSTSQQEAGTRHTITTEPFQPILKVLVDLERNDPDQNLEQENLVLKEAGTHLRQKRDGLQVQHNKQLSQLRFFEQALELSQEKLTSVLDNWNHFSSLNFARLFNEERQG</sequence>
<dbReference type="EMBL" id="HG792016">
    <property type="protein sequence ID" value="CDM29926.1"/>
    <property type="molecule type" value="Genomic_DNA"/>
</dbReference>
<evidence type="ECO:0000313" key="2">
    <source>
        <dbReference type="EMBL" id="CDM29926.1"/>
    </source>
</evidence>
<gene>
    <name evidence="2" type="ORF">PROQFM164_S02g000075</name>
</gene>
<proteinExistence type="predicted"/>
<dbReference type="OrthoDB" id="4323916at2759"/>
<organism evidence="2 3">
    <name type="scientific">Penicillium roqueforti (strain FM164)</name>
    <dbReference type="NCBI Taxonomy" id="1365484"/>
    <lineage>
        <taxon>Eukaryota</taxon>
        <taxon>Fungi</taxon>
        <taxon>Dikarya</taxon>
        <taxon>Ascomycota</taxon>
        <taxon>Pezizomycotina</taxon>
        <taxon>Eurotiomycetes</taxon>
        <taxon>Eurotiomycetidae</taxon>
        <taxon>Eurotiales</taxon>
        <taxon>Aspergillaceae</taxon>
        <taxon>Penicillium</taxon>
    </lineage>
</organism>
<feature type="compositionally biased region" description="Polar residues" evidence="1">
    <location>
        <begin position="40"/>
        <end position="56"/>
    </location>
</feature>
<evidence type="ECO:0000256" key="1">
    <source>
        <dbReference type="SAM" id="MobiDB-lite"/>
    </source>
</evidence>